<reference evidence="8" key="1">
    <citation type="submission" date="2014-09" db="EMBL/GenBank/DDBJ databases">
        <title>Genome sequence of the luminous mushroom Mycena chlorophos for searching fungal bioluminescence genes.</title>
        <authorList>
            <person name="Tanaka Y."/>
            <person name="Kasuga D."/>
            <person name="Oba Y."/>
            <person name="Hase S."/>
            <person name="Sato K."/>
            <person name="Oba Y."/>
            <person name="Sakakibara Y."/>
        </authorList>
    </citation>
    <scope>NUCLEOTIDE SEQUENCE</scope>
</reference>
<comment type="subcellular location">
    <subcellularLocation>
        <location evidence="1">Nucleus</location>
    </subcellularLocation>
</comment>
<proteinExistence type="predicted"/>
<dbReference type="SUPFAM" id="SSF53098">
    <property type="entry name" value="Ribonuclease H-like"/>
    <property type="match status" value="1"/>
</dbReference>
<keyword evidence="9" id="KW-1185">Reference proteome</keyword>
<evidence type="ECO:0000256" key="3">
    <source>
        <dbReference type="ARBA" id="ARBA00022771"/>
    </source>
</evidence>
<evidence type="ECO:0000256" key="4">
    <source>
        <dbReference type="ARBA" id="ARBA00022833"/>
    </source>
</evidence>
<sequence length="931" mass="105313">GSSFPSPPLLPRLSLCWPARQLKTMAERRRGRSRGAPPPPATPPPADPPPTVRRSARRHKTPPRRDESPLPAPRPAIRQSRRRHQADVPVEPETTTDVEDGAARPLSPDGRVFAGPSHQTPQTPARRSRNAPARSAQSVRFAVPPSDNDSPWLYSPSDRAPGNTHRRQQPVLPTPSRRRQSSPSPPPSRRRRHTPRSGPHSPPRTPRSARVPSPRRKPPKKQTATDVWAFFDTVGNQRICRFCRTLQATNPQHVVSMFAKGTATGPLRAYLAREHLGPWVAACAEQKIEINGKDIRLLVEHYLSGHATGSGAGGSKQERPRRPFSIEGLVDYLIYFIVGDDQSINVIENREFRDLILFLRAELKDSDIPHRSKLRKRIIEIWDKYLEELAKEMSEHMVGKLSTTMDMWSDIQKIPYQAVSGHWLYAERIPTANGSGFMYKLTLRTDLLGFLRVPGSHTGEHLCAAYVYIMDRLQLMPKLGWITLDNASNNDTFMSELAMEMSYRKIPFDATKRRIRCFPHIVNLGCKAIINAIVAREFVGEDDFDDVLDGTPLEGLERDVFELIRRIVRLIRASSLRRQQFADILQSLGFDLLQLLRDVDTRWSALLLMIERALLLRPAIDKFLSRYGPEDHKLEDQEWTALERFKEVLEIPHAFQQRLSHEKTPTLAHALPAFESLTRAWEQQKVKYPELTHVIDQGIEKLGSYQERTKTVPAYTLAMILNPAIKLRYHQLFRTAAEVQEAKEMFIDAVRAYLPDAAALRAPVASNSNWADKLLGLDALMTGAAANTLEQEIDAYLLEQPSPMGSVEYWQDNQLRFPSIFPLACDILPIQGSAVPCERVFSSAAETDTKRRNRIAPELMEALQMLKFSIKQGRVMNFTAGTSKEDEIRAIERALAAEEIVPQDAGAFTDFMNNLEQTEYHSDATASDDDL</sequence>
<evidence type="ECO:0000259" key="7">
    <source>
        <dbReference type="Pfam" id="PF05699"/>
    </source>
</evidence>
<protein>
    <submittedName>
        <fullName evidence="8">HAT family dimerization domain-containing protein</fullName>
    </submittedName>
</protein>
<keyword evidence="2" id="KW-0479">Metal-binding</keyword>
<dbReference type="PANTHER" id="PTHR46481:SF10">
    <property type="entry name" value="ZINC FINGER BED DOMAIN-CONTAINING PROTEIN 39"/>
    <property type="match status" value="1"/>
</dbReference>
<accession>A0ABQ0L110</accession>
<evidence type="ECO:0000313" key="8">
    <source>
        <dbReference type="EMBL" id="GAT44565.1"/>
    </source>
</evidence>
<dbReference type="InterPro" id="IPR052035">
    <property type="entry name" value="ZnF_BED_domain_contain"/>
</dbReference>
<gene>
    <name evidence="8" type="ORF">MCHLO_02180</name>
</gene>
<dbReference type="PANTHER" id="PTHR46481">
    <property type="entry name" value="ZINC FINGER BED DOMAIN-CONTAINING PROTEIN 4"/>
    <property type="match status" value="1"/>
</dbReference>
<keyword evidence="3" id="KW-0863">Zinc-finger</keyword>
<evidence type="ECO:0000256" key="2">
    <source>
        <dbReference type="ARBA" id="ARBA00022723"/>
    </source>
</evidence>
<feature type="non-terminal residue" evidence="8">
    <location>
        <position position="1"/>
    </location>
</feature>
<evidence type="ECO:0000313" key="9">
    <source>
        <dbReference type="Proteomes" id="UP000815677"/>
    </source>
</evidence>
<keyword evidence="5" id="KW-0539">Nucleus</keyword>
<dbReference type="Pfam" id="PF05699">
    <property type="entry name" value="Dimer_Tnp_hAT"/>
    <property type="match status" value="1"/>
</dbReference>
<evidence type="ECO:0000256" key="6">
    <source>
        <dbReference type="SAM" id="MobiDB-lite"/>
    </source>
</evidence>
<evidence type="ECO:0000256" key="5">
    <source>
        <dbReference type="ARBA" id="ARBA00023242"/>
    </source>
</evidence>
<name>A0ABQ0L110_MYCCL</name>
<evidence type="ECO:0000256" key="1">
    <source>
        <dbReference type="ARBA" id="ARBA00004123"/>
    </source>
</evidence>
<keyword evidence="4" id="KW-0862">Zinc</keyword>
<feature type="compositionally biased region" description="Pro residues" evidence="6">
    <location>
        <begin position="1"/>
        <end position="10"/>
    </location>
</feature>
<feature type="domain" description="HAT C-terminal dimerisation" evidence="7">
    <location>
        <begin position="799"/>
        <end position="867"/>
    </location>
</feature>
<dbReference type="EMBL" id="DF839845">
    <property type="protein sequence ID" value="GAT44565.1"/>
    <property type="molecule type" value="Genomic_DNA"/>
</dbReference>
<dbReference type="Proteomes" id="UP000815677">
    <property type="component" value="Unassembled WGS sequence"/>
</dbReference>
<dbReference type="InterPro" id="IPR008906">
    <property type="entry name" value="HATC_C_dom"/>
</dbReference>
<feature type="region of interest" description="Disordered" evidence="6">
    <location>
        <begin position="1"/>
        <end position="224"/>
    </location>
</feature>
<dbReference type="InterPro" id="IPR012337">
    <property type="entry name" value="RNaseH-like_sf"/>
</dbReference>
<feature type="compositionally biased region" description="Pro residues" evidence="6">
    <location>
        <begin position="36"/>
        <end position="51"/>
    </location>
</feature>
<organism evidence="8 9">
    <name type="scientific">Mycena chlorophos</name>
    <name type="common">Agaric fungus</name>
    <name type="synonym">Agaricus chlorophos</name>
    <dbReference type="NCBI Taxonomy" id="658473"/>
    <lineage>
        <taxon>Eukaryota</taxon>
        <taxon>Fungi</taxon>
        <taxon>Dikarya</taxon>
        <taxon>Basidiomycota</taxon>
        <taxon>Agaricomycotina</taxon>
        <taxon>Agaricomycetes</taxon>
        <taxon>Agaricomycetidae</taxon>
        <taxon>Agaricales</taxon>
        <taxon>Marasmiineae</taxon>
        <taxon>Mycenaceae</taxon>
        <taxon>Mycena</taxon>
    </lineage>
</organism>